<feature type="disulfide bond" evidence="17">
    <location>
        <begin position="514"/>
        <end position="519"/>
    </location>
</feature>
<dbReference type="GO" id="GO:0008305">
    <property type="term" value="C:integrin complex"/>
    <property type="evidence" value="ECO:0007669"/>
    <property type="project" value="TreeGrafter"/>
</dbReference>
<feature type="disulfide bond" evidence="17">
    <location>
        <begin position="560"/>
        <end position="569"/>
    </location>
</feature>
<dbReference type="Gene3D" id="1.20.5.100">
    <property type="entry name" value="Cytochrome c1, transmembrane anchor, C-terminal"/>
    <property type="match status" value="1"/>
</dbReference>
<dbReference type="InterPro" id="IPR032695">
    <property type="entry name" value="Integrin_dom_sf"/>
</dbReference>
<evidence type="ECO:0000256" key="16">
    <source>
        <dbReference type="ARBA" id="ARBA00023180"/>
    </source>
</evidence>
<feature type="disulfide bond" evidence="17">
    <location>
        <begin position="36"/>
        <end position="66"/>
    </location>
</feature>
<feature type="disulfide bond" evidence="17">
    <location>
        <begin position="491"/>
        <end position="501"/>
    </location>
</feature>
<dbReference type="AlphaFoldDB" id="A0A8W8K5D0"/>
<dbReference type="SUPFAM" id="SSF57196">
    <property type="entry name" value="EGF/Laminin"/>
    <property type="match status" value="2"/>
</dbReference>
<keyword evidence="6" id="KW-0479">Metal-binding</keyword>
<dbReference type="InterPro" id="IPR040622">
    <property type="entry name" value="EGF_integrin_1"/>
</dbReference>
<keyword evidence="15 17" id="KW-1015">Disulfide bond</keyword>
<feature type="disulfide bond" evidence="17">
    <location>
        <begin position="475"/>
        <end position="508"/>
    </location>
</feature>
<dbReference type="Gene3D" id="2.60.40.1510">
    <property type="entry name" value="ntegrin, alpha v. Chain A, domain 3"/>
    <property type="match status" value="1"/>
</dbReference>
<evidence type="ECO:0000256" key="10">
    <source>
        <dbReference type="ARBA" id="ARBA00022842"/>
    </source>
</evidence>
<protein>
    <recommendedName>
        <fullName evidence="18">Integrin beta</fullName>
    </recommendedName>
</protein>
<feature type="disulfide bond" evidence="17">
    <location>
        <begin position="521"/>
        <end position="530"/>
    </location>
</feature>
<keyword evidence="25" id="KW-1185">Reference proteome</keyword>
<dbReference type="GO" id="GO:0046872">
    <property type="term" value="F:metal ion binding"/>
    <property type="evidence" value="ECO:0007669"/>
    <property type="project" value="UniProtKB-KW"/>
</dbReference>
<feature type="disulfide bond" evidence="17">
    <location>
        <begin position="618"/>
        <end position="627"/>
    </location>
</feature>
<dbReference type="InterPro" id="IPR015812">
    <property type="entry name" value="Integrin_bsu"/>
</dbReference>
<dbReference type="InterPro" id="IPR057243">
    <property type="entry name" value="Integrin_I-EGF_CS"/>
</dbReference>
<dbReference type="Gene3D" id="2.10.25.10">
    <property type="entry name" value="Laminin"/>
    <property type="match status" value="4"/>
</dbReference>
<feature type="disulfide bond" evidence="17">
    <location>
        <begin position="45"/>
        <end position="55"/>
    </location>
</feature>
<keyword evidence="13 18" id="KW-0401">Integrin</keyword>
<dbReference type="Pfam" id="PF08725">
    <property type="entry name" value="Integrin_b_cyt"/>
    <property type="match status" value="1"/>
</dbReference>
<dbReference type="OMA" id="RGRYECG"/>
<keyword evidence="14 19" id="KW-0472">Membrane</keyword>
<dbReference type="OrthoDB" id="410592at2759"/>
<evidence type="ECO:0000256" key="6">
    <source>
        <dbReference type="ARBA" id="ARBA00022723"/>
    </source>
</evidence>
<feature type="disulfide bond" evidence="17">
    <location>
        <begin position="389"/>
        <end position="401"/>
    </location>
</feature>
<dbReference type="GO" id="GO:0098609">
    <property type="term" value="P:cell-cell adhesion"/>
    <property type="evidence" value="ECO:0007669"/>
    <property type="project" value="TreeGrafter"/>
</dbReference>
<dbReference type="GO" id="GO:0016477">
    <property type="term" value="P:cell migration"/>
    <property type="evidence" value="ECO:0007669"/>
    <property type="project" value="TreeGrafter"/>
</dbReference>
<evidence type="ECO:0000256" key="7">
    <source>
        <dbReference type="ARBA" id="ARBA00022729"/>
    </source>
</evidence>
<dbReference type="InterPro" id="IPR002369">
    <property type="entry name" value="Integrin_bsu_VWA"/>
</dbReference>
<dbReference type="InterPro" id="IPR014836">
    <property type="entry name" value="Integrin_bsu_cyt_dom"/>
</dbReference>
<evidence type="ECO:0000313" key="25">
    <source>
        <dbReference type="Proteomes" id="UP000005408"/>
    </source>
</evidence>
<feature type="disulfide bond" evidence="17">
    <location>
        <begin position="592"/>
        <end position="597"/>
    </location>
</feature>
<evidence type="ECO:0000256" key="15">
    <source>
        <dbReference type="ARBA" id="ARBA00023157"/>
    </source>
</evidence>
<dbReference type="Pfam" id="PF00362">
    <property type="entry name" value="Integrin_beta"/>
    <property type="match status" value="1"/>
</dbReference>
<feature type="disulfide bond" evidence="17">
    <location>
        <begin position="599"/>
        <end position="608"/>
    </location>
</feature>
<evidence type="ECO:0000256" key="13">
    <source>
        <dbReference type="ARBA" id="ARBA00023037"/>
    </source>
</evidence>
<accession>A0A8W8K5D0</accession>
<keyword evidence="9" id="KW-0106">Calcium</keyword>
<evidence type="ECO:0000256" key="3">
    <source>
        <dbReference type="ARBA" id="ARBA00022475"/>
    </source>
</evidence>
<feature type="disulfide bond" evidence="17">
    <location>
        <begin position="624"/>
        <end position="698"/>
    </location>
</feature>
<keyword evidence="8" id="KW-0677">Repeat</keyword>
<evidence type="ECO:0000256" key="5">
    <source>
        <dbReference type="ARBA" id="ARBA00022692"/>
    </source>
</evidence>
<keyword evidence="4" id="KW-0245">EGF-like domain</keyword>
<feature type="domain" description="Integrin beta subunit VWA" evidence="21">
    <location>
        <begin position="32"/>
        <end position="452"/>
    </location>
</feature>
<dbReference type="Proteomes" id="UP000005408">
    <property type="component" value="Unassembled WGS sequence"/>
</dbReference>
<sequence>MALLGVYCQMVTMTLFIFIPGVVFCQSCNGIRCGDCLIRSGCAWCKAPDYKLNRCDSLKKMIGDGCTNIVKREPSRITVTQNDDFSDGGPGLEAVQIRPQRVKIQLTPNDAEVRLPIYYKIARNFPLDVYFLNDPSYTMRFLIQRLNELANSIADDISLLTTDFRFGLGTSMEKNILPFTDPKGLMYSCNNCDPPYSFIHRLSLTRDVEDFKVALSKVNTTGNRDKPEGLLDGLMQVMVCGERIGWRNKARKMVIYASDIQFHQAGDGRLAGILEPNDCMCHMDSTGKYSKAEIQDYPSVGQIIQKARENNINILFVIGGDESERVRTTVYNSLAAALPGGIDFAAELDTTSSNIIQIIGDSYKRLRDTVKMVSSLLPKEIMLKIYSDCNSDGRFNLTNLCTVLNFNQTLTFDASIQSNLNTCLEERNSSFAIFPEGLDERVTVDLEHACGCDCQMEPEAEPNSAKCNGRGRYECGICICDPGWAGERCDCDERGSVAEACGTEQGICSGVGNCTCGKCECSPGFDGEKCECSDRNCRSYNGLLCGGPTNGICDCGKCACYSNFTGETCECSTSTGMCMTENNTLCSENGICECGECICSAGFTGNHCERCKNCPAICEIQYNCVECAGFNQGLYNQSICDQRCKNVEIVSFLQEASFNKDLTITGCVLRDRFGCIIKFNVHDSENEQTIKIKSLRECPPSPPDPLIIGASVSGAVVLTVLLCIVIWKLLTMFYDNMEYSKFEHDLKNPAWETIENPIYKECITSFENPLREANVEESS</sequence>
<evidence type="ECO:0000256" key="9">
    <source>
        <dbReference type="ARBA" id="ARBA00022837"/>
    </source>
</evidence>
<feature type="disulfide bond" evidence="17">
    <location>
        <begin position="571"/>
        <end position="578"/>
    </location>
</feature>
<reference evidence="24" key="1">
    <citation type="submission" date="2022-08" db="UniProtKB">
        <authorList>
            <consortium name="EnsemblMetazoa"/>
        </authorList>
    </citation>
    <scope>IDENTIFICATION</scope>
    <source>
        <strain evidence="24">05x7-T-G4-1.051#20</strain>
    </source>
</reference>
<dbReference type="SUPFAM" id="SSF69687">
    <property type="entry name" value="Integrin beta tail domain"/>
    <property type="match status" value="1"/>
</dbReference>
<dbReference type="GO" id="GO:0033627">
    <property type="term" value="P:cell adhesion mediated by integrin"/>
    <property type="evidence" value="ECO:0007669"/>
    <property type="project" value="TreeGrafter"/>
</dbReference>
<dbReference type="GO" id="GO:0005178">
    <property type="term" value="F:integrin binding"/>
    <property type="evidence" value="ECO:0007669"/>
    <property type="project" value="TreeGrafter"/>
</dbReference>
<dbReference type="GO" id="GO:0005925">
    <property type="term" value="C:focal adhesion"/>
    <property type="evidence" value="ECO:0007669"/>
    <property type="project" value="TreeGrafter"/>
</dbReference>
<dbReference type="SMART" id="SM01241">
    <property type="entry name" value="Integrin_b_cyt"/>
    <property type="match status" value="1"/>
</dbReference>
<keyword evidence="11 18" id="KW-0130">Cell adhesion</keyword>
<evidence type="ECO:0000256" key="14">
    <source>
        <dbReference type="ARBA" id="ARBA00023136"/>
    </source>
</evidence>
<dbReference type="PROSITE" id="PS52047">
    <property type="entry name" value="I_EGF_2"/>
    <property type="match status" value="2"/>
</dbReference>
<feature type="domain" description="Integrin beta subunit cytoplasmic" evidence="22">
    <location>
        <begin position="728"/>
        <end position="774"/>
    </location>
</feature>
<evidence type="ECO:0000256" key="8">
    <source>
        <dbReference type="ARBA" id="ARBA00022737"/>
    </source>
</evidence>
<feature type="disulfide bond" evidence="17">
    <location>
        <begin position="516"/>
        <end position="545"/>
    </location>
</feature>
<feature type="chain" id="PRO_5036488704" description="Integrin beta" evidence="20">
    <location>
        <begin position="26"/>
        <end position="779"/>
    </location>
</feature>
<feature type="disulfide bond" evidence="17">
    <location>
        <begin position="611"/>
        <end position="614"/>
    </location>
</feature>
<feature type="disulfide bond" evidence="17">
    <location>
        <begin position="189"/>
        <end position="192"/>
    </location>
</feature>
<evidence type="ECO:0000256" key="2">
    <source>
        <dbReference type="ARBA" id="ARBA00007449"/>
    </source>
</evidence>
<dbReference type="SMR" id="A0A8W8K5D0"/>
<dbReference type="PANTHER" id="PTHR10082">
    <property type="entry name" value="INTEGRIN BETA SUBUNIT"/>
    <property type="match status" value="1"/>
</dbReference>
<dbReference type="PIRSF" id="PIRSF002512">
    <property type="entry name" value="Integrin_B"/>
    <property type="match status" value="1"/>
</dbReference>
<dbReference type="InterPro" id="IPR012896">
    <property type="entry name" value="Integrin_bsu_tail"/>
</dbReference>
<feature type="disulfide bond" evidence="17">
    <location>
        <begin position="553"/>
        <end position="558"/>
    </location>
</feature>
<dbReference type="Gene3D" id="3.40.50.410">
    <property type="entry name" value="von Willebrand factor, type A domain"/>
    <property type="match status" value="1"/>
</dbReference>
<keyword evidence="3" id="KW-1003">Cell membrane</keyword>
<proteinExistence type="inferred from homology"/>
<comment type="subcellular location">
    <subcellularLocation>
        <location evidence="1 18">Cell membrane</location>
        <topology evidence="1 18">Single-pass type I membrane protein</topology>
    </subcellularLocation>
</comment>
<keyword evidence="16" id="KW-0325">Glycoprotein</keyword>
<dbReference type="SUPFAM" id="SSF69179">
    <property type="entry name" value="Integrin domains"/>
    <property type="match status" value="1"/>
</dbReference>
<dbReference type="GO" id="GO:0007229">
    <property type="term" value="P:integrin-mediated signaling pathway"/>
    <property type="evidence" value="ECO:0007669"/>
    <property type="project" value="UniProtKB-KW"/>
</dbReference>
<evidence type="ECO:0000256" key="20">
    <source>
        <dbReference type="SAM" id="SignalP"/>
    </source>
</evidence>
<feature type="disulfide bond" evidence="17">
    <location>
        <begin position="532"/>
        <end position="537"/>
    </location>
</feature>
<evidence type="ECO:0000259" key="23">
    <source>
        <dbReference type="SMART" id="SM01242"/>
    </source>
</evidence>
<keyword evidence="5 18" id="KW-0812">Transmembrane</keyword>
<dbReference type="FunFam" id="2.10.25.10:FF:000075">
    <property type="entry name" value="Integrin beta"/>
    <property type="match status" value="1"/>
</dbReference>
<dbReference type="Pfam" id="PF23106">
    <property type="entry name" value="EGF_Teneurin"/>
    <property type="match status" value="1"/>
</dbReference>
<feature type="disulfide bond" evidence="17">
    <location>
        <begin position="594"/>
        <end position="640"/>
    </location>
</feature>
<feature type="signal peptide" evidence="20">
    <location>
        <begin position="1"/>
        <end position="25"/>
    </location>
</feature>
<evidence type="ECO:0000256" key="19">
    <source>
        <dbReference type="SAM" id="Phobius"/>
    </source>
</evidence>
<dbReference type="PANTHER" id="PTHR10082:SF60">
    <property type="entry name" value="INTEGRIN BETA-PS"/>
    <property type="match status" value="1"/>
</dbReference>
<feature type="disulfide bond" evidence="17">
    <location>
        <begin position="644"/>
        <end position="675"/>
    </location>
</feature>
<dbReference type="SMART" id="SM01242">
    <property type="entry name" value="Integrin_B_tail"/>
    <property type="match status" value="1"/>
</dbReference>
<dbReference type="SMART" id="SM00187">
    <property type="entry name" value="INB"/>
    <property type="match status" value="1"/>
</dbReference>
<feature type="disulfide bond" evidence="17">
    <location>
        <begin position="450"/>
        <end position="454"/>
    </location>
</feature>
<comment type="similarity">
    <text evidence="2 18">Belongs to the integrin beta chain family.</text>
</comment>
<feature type="domain" description="Integrin beta subunit tail" evidence="23">
    <location>
        <begin position="618"/>
        <end position="703"/>
    </location>
</feature>
<dbReference type="PROSITE" id="PS00243">
    <property type="entry name" value="I_EGF_1"/>
    <property type="match status" value="1"/>
</dbReference>
<feature type="disulfide bond" evidence="17">
    <location>
        <begin position="480"/>
        <end position="489"/>
    </location>
</feature>
<evidence type="ECO:0000256" key="4">
    <source>
        <dbReference type="ARBA" id="ARBA00022536"/>
    </source>
</evidence>
<keyword evidence="12 19" id="KW-1133">Transmembrane helix</keyword>
<dbReference type="GO" id="GO:0007160">
    <property type="term" value="P:cell-matrix adhesion"/>
    <property type="evidence" value="ECO:0007669"/>
    <property type="project" value="TreeGrafter"/>
</dbReference>
<evidence type="ECO:0000256" key="12">
    <source>
        <dbReference type="ARBA" id="ARBA00022989"/>
    </source>
</evidence>
<organism evidence="24 25">
    <name type="scientific">Magallana gigas</name>
    <name type="common">Pacific oyster</name>
    <name type="synonym">Crassostrea gigas</name>
    <dbReference type="NCBI Taxonomy" id="29159"/>
    <lineage>
        <taxon>Eukaryota</taxon>
        <taxon>Metazoa</taxon>
        <taxon>Spiralia</taxon>
        <taxon>Lophotrochozoa</taxon>
        <taxon>Mollusca</taxon>
        <taxon>Bivalvia</taxon>
        <taxon>Autobranchia</taxon>
        <taxon>Pteriomorphia</taxon>
        <taxon>Ostreida</taxon>
        <taxon>Ostreoidea</taxon>
        <taxon>Ostreidae</taxon>
        <taxon>Magallana</taxon>
    </lineage>
</organism>
<evidence type="ECO:0000313" key="24">
    <source>
        <dbReference type="EnsemblMetazoa" id="G22034.1:cds"/>
    </source>
</evidence>
<evidence type="ECO:0000259" key="21">
    <source>
        <dbReference type="SMART" id="SM00187"/>
    </source>
</evidence>
<evidence type="ECO:0000259" key="22">
    <source>
        <dbReference type="SMART" id="SM01241"/>
    </source>
</evidence>
<dbReference type="InterPro" id="IPR036349">
    <property type="entry name" value="Integrin_bsu_tail_dom_sf"/>
</dbReference>
<feature type="disulfide bond" evidence="17">
    <location>
        <begin position="33"/>
        <end position="42"/>
    </location>
</feature>
<dbReference type="InterPro" id="IPR036465">
    <property type="entry name" value="vWFA_dom_sf"/>
</dbReference>
<dbReference type="Pfam" id="PF18372">
    <property type="entry name" value="I-EGF_1"/>
    <property type="match status" value="1"/>
</dbReference>
<name>A0A8W8K5D0_MAGGI</name>
<feature type="disulfide bond" evidence="17">
    <location>
        <begin position="555"/>
        <end position="586"/>
    </location>
</feature>
<dbReference type="FunFam" id="2.10.25.10:FF:000036">
    <property type="entry name" value="Integrin beta"/>
    <property type="match status" value="1"/>
</dbReference>
<feature type="disulfide bond" evidence="17">
    <location>
        <begin position="240"/>
        <end position="281"/>
    </location>
</feature>
<keyword evidence="7 20" id="KW-0732">Signal</keyword>
<evidence type="ECO:0000256" key="11">
    <source>
        <dbReference type="ARBA" id="ARBA00022889"/>
    </source>
</evidence>
<dbReference type="GO" id="GO:0009986">
    <property type="term" value="C:cell surface"/>
    <property type="evidence" value="ECO:0007669"/>
    <property type="project" value="TreeGrafter"/>
</dbReference>
<evidence type="ECO:0000256" key="1">
    <source>
        <dbReference type="ARBA" id="ARBA00004251"/>
    </source>
</evidence>
<dbReference type="EnsemblMetazoa" id="G22034.1">
    <property type="protein sequence ID" value="G22034.1:cds"/>
    <property type="gene ID" value="G22034"/>
</dbReference>
<keyword evidence="10" id="KW-0460">Magnesium</keyword>
<dbReference type="SUPFAM" id="SSF53300">
    <property type="entry name" value="vWA-like"/>
    <property type="match status" value="1"/>
</dbReference>
<evidence type="ECO:0000256" key="17">
    <source>
        <dbReference type="PIRSR" id="PIRSR002512-1"/>
    </source>
</evidence>
<dbReference type="PRINTS" id="PR01186">
    <property type="entry name" value="INTEGRINB"/>
</dbReference>
<evidence type="ECO:0000256" key="18">
    <source>
        <dbReference type="RuleBase" id="RU000633"/>
    </source>
</evidence>
<feature type="transmembrane region" description="Helical" evidence="19">
    <location>
        <begin position="706"/>
        <end position="730"/>
    </location>
</feature>